<dbReference type="SUPFAM" id="SSF56645">
    <property type="entry name" value="Acyl-CoA dehydrogenase NM domain-like"/>
    <property type="match status" value="1"/>
</dbReference>
<dbReference type="InterPro" id="IPR037069">
    <property type="entry name" value="AcylCoA_DH/ox_N_sf"/>
</dbReference>
<dbReference type="Proteomes" id="UP001172728">
    <property type="component" value="Unassembled WGS sequence"/>
</dbReference>
<dbReference type="Gene3D" id="2.40.110.10">
    <property type="entry name" value="Butyryl-CoA Dehydrogenase, subunit A, domain 2"/>
    <property type="match status" value="1"/>
</dbReference>
<evidence type="ECO:0000313" key="9">
    <source>
        <dbReference type="EMBL" id="MDN4474657.1"/>
    </source>
</evidence>
<dbReference type="InterPro" id="IPR009075">
    <property type="entry name" value="AcylCo_DH/oxidase_C"/>
</dbReference>
<dbReference type="InterPro" id="IPR013786">
    <property type="entry name" value="AcylCoA_DH/ox_N"/>
</dbReference>
<comment type="similarity">
    <text evidence="2 5">Belongs to the acyl-CoA dehydrogenase family.</text>
</comment>
<keyword evidence="5" id="KW-0560">Oxidoreductase</keyword>
<keyword evidence="10" id="KW-1185">Reference proteome</keyword>
<dbReference type="InterPro" id="IPR036250">
    <property type="entry name" value="AcylCo_DH-like_C"/>
</dbReference>
<evidence type="ECO:0000313" key="10">
    <source>
        <dbReference type="Proteomes" id="UP001172728"/>
    </source>
</evidence>
<evidence type="ECO:0000256" key="5">
    <source>
        <dbReference type="RuleBase" id="RU362125"/>
    </source>
</evidence>
<protein>
    <submittedName>
        <fullName evidence="9">Acyl-CoA dehydrogenase family protein</fullName>
    </submittedName>
</protein>
<reference evidence="9" key="1">
    <citation type="submission" date="2023-06" db="EMBL/GenBank/DDBJ databases">
        <title>Sysu t00192.</title>
        <authorList>
            <person name="Gao L."/>
            <person name="Fang B.-Z."/>
            <person name="Li W.-J."/>
        </authorList>
    </citation>
    <scope>NUCLEOTIDE SEQUENCE</scope>
    <source>
        <strain evidence="9">SYSU T00192</strain>
    </source>
</reference>
<keyword evidence="4 5" id="KW-0274">FAD</keyword>
<dbReference type="Pfam" id="PF02771">
    <property type="entry name" value="Acyl-CoA_dh_N"/>
    <property type="match status" value="1"/>
</dbReference>
<dbReference type="InterPro" id="IPR006089">
    <property type="entry name" value="Acyl-CoA_DH_CS"/>
</dbReference>
<dbReference type="EMBL" id="JAUHPW010000001">
    <property type="protein sequence ID" value="MDN4474657.1"/>
    <property type="molecule type" value="Genomic_DNA"/>
</dbReference>
<evidence type="ECO:0000256" key="2">
    <source>
        <dbReference type="ARBA" id="ARBA00009347"/>
    </source>
</evidence>
<dbReference type="SUPFAM" id="SSF47203">
    <property type="entry name" value="Acyl-CoA dehydrogenase C-terminal domain-like"/>
    <property type="match status" value="1"/>
</dbReference>
<dbReference type="Gene3D" id="1.20.140.10">
    <property type="entry name" value="Butyryl-CoA Dehydrogenase, subunit A, domain 3"/>
    <property type="match status" value="1"/>
</dbReference>
<dbReference type="PANTHER" id="PTHR43884:SF12">
    <property type="entry name" value="ISOVALERYL-COA DEHYDROGENASE, MITOCHONDRIAL-RELATED"/>
    <property type="match status" value="1"/>
</dbReference>
<dbReference type="PANTHER" id="PTHR43884">
    <property type="entry name" value="ACYL-COA DEHYDROGENASE"/>
    <property type="match status" value="1"/>
</dbReference>
<comment type="caution">
    <text evidence="9">The sequence shown here is derived from an EMBL/GenBank/DDBJ whole genome shotgun (WGS) entry which is preliminary data.</text>
</comment>
<dbReference type="InterPro" id="IPR046373">
    <property type="entry name" value="Acyl-CoA_Oxase/DH_mid-dom_sf"/>
</dbReference>
<comment type="cofactor">
    <cofactor evidence="1 5">
        <name>FAD</name>
        <dbReference type="ChEBI" id="CHEBI:57692"/>
    </cofactor>
</comment>
<dbReference type="Gene3D" id="1.10.540.10">
    <property type="entry name" value="Acyl-CoA dehydrogenase/oxidase, N-terminal domain"/>
    <property type="match status" value="1"/>
</dbReference>
<evidence type="ECO:0000256" key="3">
    <source>
        <dbReference type="ARBA" id="ARBA00022630"/>
    </source>
</evidence>
<feature type="domain" description="Acyl-CoA dehydrogenase/oxidase N-terminal" evidence="8">
    <location>
        <begin position="24"/>
        <end position="137"/>
    </location>
</feature>
<evidence type="ECO:0000256" key="1">
    <source>
        <dbReference type="ARBA" id="ARBA00001974"/>
    </source>
</evidence>
<dbReference type="RefSeq" id="WP_301131055.1">
    <property type="nucleotide sequence ID" value="NZ_JAUHPW010000001.1"/>
</dbReference>
<feature type="domain" description="Acyl-CoA oxidase/dehydrogenase middle" evidence="7">
    <location>
        <begin position="141"/>
        <end position="235"/>
    </location>
</feature>
<sequence>MTATTSTRAVGPAGIIGPRDLYEDEHEQFREMVAAFVEQHARPNADRWDEQGRVDRWLFTKAAEAGILGFGIPEEYGGGGSEDFRFNAVMGEELARNPVSSGMAGIALSNDIVIPYFTDLGNDEQRARWLPGIAAGELIVAVAMSEPGTGSDLAGIRTSAVRDGDSYIVTGSKIFISNGQNADLVVTAVRTSEDPHRGLSLLVIPADSPGFSRGRKLDKIGLHAQDTSELSFQEVRVPAANLLGEEGAGFMGLMRNLPQERISIAAAAVASSEGVLQRTLDYVKQRYAFGKPIGSFQNTRFEIAEMTTAVRASRAYVDACLLRQNERRLSPEDAAAAKFHTTEQYVDVVNRCLQLHGGYGYMREYRIARDYEDARITTIYGGTTEIMKEIVGRGLGL</sequence>
<dbReference type="Pfam" id="PF00441">
    <property type="entry name" value="Acyl-CoA_dh_1"/>
    <property type="match status" value="1"/>
</dbReference>
<accession>A0ABT8G6G4</accession>
<evidence type="ECO:0000256" key="4">
    <source>
        <dbReference type="ARBA" id="ARBA00022827"/>
    </source>
</evidence>
<evidence type="ECO:0000259" key="6">
    <source>
        <dbReference type="Pfam" id="PF00441"/>
    </source>
</evidence>
<evidence type="ECO:0000259" key="7">
    <source>
        <dbReference type="Pfam" id="PF02770"/>
    </source>
</evidence>
<dbReference type="Pfam" id="PF02770">
    <property type="entry name" value="Acyl-CoA_dh_M"/>
    <property type="match status" value="1"/>
</dbReference>
<proteinExistence type="inferred from homology"/>
<gene>
    <name evidence="9" type="ORF">QQX09_02185</name>
</gene>
<evidence type="ECO:0000259" key="8">
    <source>
        <dbReference type="Pfam" id="PF02771"/>
    </source>
</evidence>
<organism evidence="9 10">
    <name type="scientific">Demequina litoralis</name>
    <dbReference type="NCBI Taxonomy" id="3051660"/>
    <lineage>
        <taxon>Bacteria</taxon>
        <taxon>Bacillati</taxon>
        <taxon>Actinomycetota</taxon>
        <taxon>Actinomycetes</taxon>
        <taxon>Micrococcales</taxon>
        <taxon>Demequinaceae</taxon>
        <taxon>Demequina</taxon>
    </lineage>
</organism>
<dbReference type="InterPro" id="IPR006091">
    <property type="entry name" value="Acyl-CoA_Oxase/DH_mid-dom"/>
</dbReference>
<name>A0ABT8G6G4_9MICO</name>
<feature type="domain" description="Acyl-CoA dehydrogenase/oxidase C-terminal" evidence="6">
    <location>
        <begin position="247"/>
        <end position="395"/>
    </location>
</feature>
<dbReference type="InterPro" id="IPR009100">
    <property type="entry name" value="AcylCoA_DH/oxidase_NM_dom_sf"/>
</dbReference>
<keyword evidence="3 5" id="KW-0285">Flavoprotein</keyword>
<dbReference type="PROSITE" id="PS00073">
    <property type="entry name" value="ACYL_COA_DH_2"/>
    <property type="match status" value="1"/>
</dbReference>